<evidence type="ECO:0000313" key="6">
    <source>
        <dbReference type="Proteomes" id="UP000195602"/>
    </source>
</evidence>
<gene>
    <name evidence="5" type="ORF">A9F13_23g00858</name>
</gene>
<dbReference type="AlphaFoldDB" id="A0AA91SZR7"/>
<comment type="caution">
    <text evidence="5">The sequence shown here is derived from an EMBL/GenBank/DDBJ whole genome shotgun (WGS) entry which is preliminary data.</text>
</comment>
<dbReference type="InterPro" id="IPR037379">
    <property type="entry name" value="WDR74/Nsa1"/>
</dbReference>
<dbReference type="InterPro" id="IPR036322">
    <property type="entry name" value="WD40_repeat_dom_sf"/>
</dbReference>
<dbReference type="Proteomes" id="UP000195602">
    <property type="component" value="Unassembled WGS sequence"/>
</dbReference>
<proteinExistence type="inferred from homology"/>
<organism evidence="5 6">
    <name type="scientific">Clavispora lusitaniae</name>
    <name type="common">Candida lusitaniae</name>
    <dbReference type="NCBI Taxonomy" id="36911"/>
    <lineage>
        <taxon>Eukaryota</taxon>
        <taxon>Fungi</taxon>
        <taxon>Dikarya</taxon>
        <taxon>Ascomycota</taxon>
        <taxon>Saccharomycotina</taxon>
        <taxon>Pichiomycetes</taxon>
        <taxon>Metschnikowiaceae</taxon>
        <taxon>Clavispora</taxon>
    </lineage>
</organism>
<dbReference type="Gene3D" id="2.130.10.10">
    <property type="entry name" value="YVTN repeat-like/Quinoprotein amine dehydrogenase"/>
    <property type="match status" value="1"/>
</dbReference>
<evidence type="ECO:0000313" key="5">
    <source>
        <dbReference type="EMBL" id="OVF05467.1"/>
    </source>
</evidence>
<dbReference type="CDD" id="cd22858">
    <property type="entry name" value="Nsa1"/>
    <property type="match status" value="1"/>
</dbReference>
<evidence type="ECO:0000256" key="2">
    <source>
        <dbReference type="ARBA" id="ARBA00007861"/>
    </source>
</evidence>
<comment type="similarity">
    <text evidence="2">Belongs to the NSA1 family.</text>
</comment>
<comment type="subunit">
    <text evidence="3">Component of the pre-66S ribosomal particle.</text>
</comment>
<protein>
    <recommendedName>
        <fullName evidence="4">Ribosome biogenesis protein NSA1</fullName>
    </recommendedName>
</protein>
<reference evidence="5 6" key="1">
    <citation type="submission" date="2017-04" db="EMBL/GenBank/DDBJ databases">
        <title>Draft genome of the yeast Clavispora lusitaniae type strain CBS 6936.</title>
        <authorList>
            <person name="Durrens P."/>
            <person name="Klopp C."/>
            <person name="Biteau N."/>
            <person name="Fitton-Ouhabi V."/>
            <person name="Dementhon K."/>
            <person name="Accoceberry I."/>
            <person name="Sherman D.J."/>
            <person name="Noel T."/>
        </authorList>
    </citation>
    <scope>NUCLEOTIDE SEQUENCE [LARGE SCALE GENOMIC DNA]</scope>
    <source>
        <strain evidence="5 6">CBS 6936</strain>
    </source>
</reference>
<name>A0AA91SZR7_CLALS</name>
<dbReference type="GO" id="GO:0042273">
    <property type="term" value="P:ribosomal large subunit biogenesis"/>
    <property type="evidence" value="ECO:0007669"/>
    <property type="project" value="InterPro"/>
</dbReference>
<dbReference type="EMBL" id="LYUB02000023">
    <property type="protein sequence ID" value="OVF05467.1"/>
    <property type="molecule type" value="Genomic_DNA"/>
</dbReference>
<dbReference type="PANTHER" id="PTHR16038">
    <property type="entry name" value="NOP SEVEN ASSOCIATED PROTEIN 1"/>
    <property type="match status" value="1"/>
</dbReference>
<dbReference type="InterPro" id="IPR015943">
    <property type="entry name" value="WD40/YVTN_repeat-like_dom_sf"/>
</dbReference>
<dbReference type="SUPFAM" id="SSF50978">
    <property type="entry name" value="WD40 repeat-like"/>
    <property type="match status" value="1"/>
</dbReference>
<comment type="function">
    <text evidence="1">Involved in the biogenesis of the 60S ribosomal subunit.</text>
</comment>
<evidence type="ECO:0000256" key="1">
    <source>
        <dbReference type="ARBA" id="ARBA00002889"/>
    </source>
</evidence>
<evidence type="ECO:0000256" key="4">
    <source>
        <dbReference type="ARBA" id="ARBA00014234"/>
    </source>
</evidence>
<evidence type="ECO:0000256" key="3">
    <source>
        <dbReference type="ARBA" id="ARBA00011187"/>
    </source>
</evidence>
<dbReference type="GO" id="GO:0005730">
    <property type="term" value="C:nucleolus"/>
    <property type="evidence" value="ECO:0007669"/>
    <property type="project" value="InterPro"/>
</dbReference>
<dbReference type="GO" id="GO:0030687">
    <property type="term" value="C:preribosome, large subunit precursor"/>
    <property type="evidence" value="ECO:0007669"/>
    <property type="project" value="TreeGrafter"/>
</dbReference>
<dbReference type="PANTHER" id="PTHR16038:SF4">
    <property type="entry name" value="WD REPEAT-CONTAINING PROTEIN 74"/>
    <property type="match status" value="1"/>
</dbReference>
<dbReference type="KEGG" id="clus:A9F13_23g00858"/>
<sequence>MRFFVSADETGNVKEVVCSRGTDTSVKDGQKPELVQSILQKDETTNVKNRIIDMTVYQEKFLIASRLGGLVSVYELFGSSEVPEENYKLLHTYKLPVAQGDKAIALIKDEKSDFIIVAFESSTAYIIFLNKGNFDFEPLAVSIPSRIENKQLSLSAFVANPYEAGVFACGGKDNDLQVIRLYEKKKVFKKQDFQKADMWKPKVLFQAENVEPDHLDLTVPIWISRILFLKDAPKKGYRLVTATRYGHIRIYNTAEDEEPTHSYKVCDKAILTLNFATEEQDEVIISDIHTFVARLSLVKIDSKAHKIISASAGTFFKPSLKLLGKYSEGGNTGAIHGVDVSYEDGIVAFGGLDRYLRVFDIKTRALLSKVYLGTQVSTLCILDSQDGDDEDKKRMVEERDEEEFWKELGDAPAIQKKKRRI</sequence>
<accession>A0AA91SZR7</accession>